<keyword evidence="1" id="KW-0285">Flavoprotein</keyword>
<dbReference type="Proteomes" id="UP001385951">
    <property type="component" value="Unassembled WGS sequence"/>
</dbReference>
<comment type="caution">
    <text evidence="5">The sequence shown here is derived from an EMBL/GenBank/DDBJ whole genome shotgun (WGS) entry which is preliminary data.</text>
</comment>
<evidence type="ECO:0000259" key="4">
    <source>
        <dbReference type="Pfam" id="PF01494"/>
    </source>
</evidence>
<gene>
    <name evidence="5" type="ORF">QCA50_003560</name>
</gene>
<organism evidence="5 6">
    <name type="scientific">Cerrena zonata</name>
    <dbReference type="NCBI Taxonomy" id="2478898"/>
    <lineage>
        <taxon>Eukaryota</taxon>
        <taxon>Fungi</taxon>
        <taxon>Dikarya</taxon>
        <taxon>Basidiomycota</taxon>
        <taxon>Agaricomycotina</taxon>
        <taxon>Agaricomycetes</taxon>
        <taxon>Polyporales</taxon>
        <taxon>Cerrenaceae</taxon>
        <taxon>Cerrena</taxon>
    </lineage>
</organism>
<dbReference type="InterPro" id="IPR051104">
    <property type="entry name" value="FAD_monoxygenase"/>
</dbReference>
<proteinExistence type="predicted"/>
<evidence type="ECO:0000256" key="3">
    <source>
        <dbReference type="ARBA" id="ARBA00023002"/>
    </source>
</evidence>
<dbReference type="InterPro" id="IPR002938">
    <property type="entry name" value="FAD-bd"/>
</dbReference>
<dbReference type="GO" id="GO:0016491">
    <property type="term" value="F:oxidoreductase activity"/>
    <property type="evidence" value="ECO:0007669"/>
    <property type="project" value="UniProtKB-KW"/>
</dbReference>
<evidence type="ECO:0000313" key="6">
    <source>
        <dbReference type="Proteomes" id="UP001385951"/>
    </source>
</evidence>
<reference evidence="5 6" key="1">
    <citation type="submission" date="2022-09" db="EMBL/GenBank/DDBJ databases">
        <authorList>
            <person name="Palmer J.M."/>
        </authorList>
    </citation>
    <scope>NUCLEOTIDE SEQUENCE [LARGE SCALE GENOMIC DNA]</scope>
    <source>
        <strain evidence="5 6">DSM 7382</strain>
    </source>
</reference>
<dbReference type="PANTHER" id="PTHR46720:SF3">
    <property type="entry name" value="FAD-BINDING DOMAIN-CONTAINING PROTEIN-RELATED"/>
    <property type="match status" value="1"/>
</dbReference>
<dbReference type="Gene3D" id="3.50.50.60">
    <property type="entry name" value="FAD/NAD(P)-binding domain"/>
    <property type="match status" value="1"/>
</dbReference>
<evidence type="ECO:0000256" key="2">
    <source>
        <dbReference type="ARBA" id="ARBA00022827"/>
    </source>
</evidence>
<dbReference type="Pfam" id="PF01494">
    <property type="entry name" value="FAD_binding_3"/>
    <property type="match status" value="2"/>
</dbReference>
<name>A0AAW0GWL8_9APHY</name>
<dbReference type="PANTHER" id="PTHR46720">
    <property type="entry name" value="HYDROXYLASE, PUTATIVE (AFU_ORTHOLOGUE AFUA_3G01460)-RELATED"/>
    <property type="match status" value="1"/>
</dbReference>
<feature type="domain" description="FAD-binding" evidence="4">
    <location>
        <begin position="296"/>
        <end position="385"/>
    </location>
</feature>
<dbReference type="GO" id="GO:0071949">
    <property type="term" value="F:FAD binding"/>
    <property type="evidence" value="ECO:0007669"/>
    <property type="project" value="InterPro"/>
</dbReference>
<evidence type="ECO:0000313" key="5">
    <source>
        <dbReference type="EMBL" id="KAK7693985.1"/>
    </source>
</evidence>
<dbReference type="InterPro" id="IPR036188">
    <property type="entry name" value="FAD/NAD-bd_sf"/>
</dbReference>
<dbReference type="SUPFAM" id="SSF51905">
    <property type="entry name" value="FAD/NAD(P)-binding domain"/>
    <property type="match status" value="1"/>
</dbReference>
<protein>
    <recommendedName>
        <fullName evidence="4">FAD-binding domain-containing protein</fullName>
    </recommendedName>
</protein>
<dbReference type="SUPFAM" id="SSF54373">
    <property type="entry name" value="FAD-linked reductases, C-terminal domain"/>
    <property type="match status" value="1"/>
</dbReference>
<keyword evidence="2" id="KW-0274">FAD</keyword>
<accession>A0AAW0GWL8</accession>
<evidence type="ECO:0000256" key="1">
    <source>
        <dbReference type="ARBA" id="ARBA00022630"/>
    </source>
</evidence>
<keyword evidence="3" id="KW-0560">Oxidoreductase</keyword>
<dbReference type="EMBL" id="JASBNA010000003">
    <property type="protein sequence ID" value="KAK7693985.1"/>
    <property type="molecule type" value="Genomic_DNA"/>
</dbReference>
<dbReference type="PRINTS" id="PR00420">
    <property type="entry name" value="RNGMNOXGNASE"/>
</dbReference>
<dbReference type="GO" id="GO:0044550">
    <property type="term" value="P:secondary metabolite biosynthetic process"/>
    <property type="evidence" value="ECO:0007669"/>
    <property type="project" value="TreeGrafter"/>
</dbReference>
<dbReference type="AlphaFoldDB" id="A0AAW0GWL8"/>
<sequence>MSSTSRDVPLKIAICGGGIGGLSLALVLKRFAEGKHLTVDLYEAEADFTEFGAGITLSDRPRSILYKLGFEEELRPMVRYEGLQLRKSDTLQPFAYHELGAPNGHLGLPRIETIQLFLRALASNSDSSVSFSTHFSKRLESYTQDDSGVTIHFQDSSAASADVLLAADGIGSRTRRTMYTDLADRVRGTDPKQAEELEKHITPIFTGTYQYRTLINGDKLRSISPNNVSLRGPTIFTGSGQSAISYPISSSLVNVGFLYVKPEEFGMPRPKPSVTSASKQEVVDLVKGWEDDVVKVAETADKYTKWALSQVDIPQFVDGRVALLGDAAHAMLPALGIGAGQAMEDAYILGRLLTQSLVTARDVGKVLDIYDTIRRPIAHEVSDRSLRMSRMLFFFPNYMPADVDVEKLKINDKEEIGKVAKEMEKLWSFNYTNMPEEDWIRARDLFNSAIGESK</sequence>
<keyword evidence="6" id="KW-1185">Reference proteome</keyword>
<feature type="domain" description="FAD-binding" evidence="4">
    <location>
        <begin position="11"/>
        <end position="180"/>
    </location>
</feature>